<dbReference type="InterPro" id="IPR013551">
    <property type="entry name" value="YicC-like_C"/>
</dbReference>
<dbReference type="Gene3D" id="1.20.1110.10">
    <property type="entry name" value="Calcium-transporting ATPase, transmembrane domain"/>
    <property type="match status" value="1"/>
</dbReference>
<keyword evidence="25" id="KW-0862">Zinc</keyword>
<dbReference type="Pfam" id="PF00690">
    <property type="entry name" value="Cation_ATPase_N"/>
    <property type="match status" value="1"/>
</dbReference>
<keyword evidence="19" id="KW-0406">Ion transport</keyword>
<comment type="caution">
    <text evidence="29">The sequence shown here is derived from an EMBL/GenBank/DDBJ whole genome shotgun (WGS) entry which is preliminary data.</text>
</comment>
<feature type="compositionally biased region" description="Basic and acidic residues" evidence="26">
    <location>
        <begin position="411"/>
        <end position="430"/>
    </location>
</feature>
<evidence type="ECO:0000256" key="20">
    <source>
        <dbReference type="ARBA" id="ARBA00035029"/>
    </source>
</evidence>
<evidence type="ECO:0000256" key="4">
    <source>
        <dbReference type="ARBA" id="ARBA00022475"/>
    </source>
</evidence>
<evidence type="ECO:0000256" key="23">
    <source>
        <dbReference type="ARBA" id="ARBA00067200"/>
    </source>
</evidence>
<dbReference type="GO" id="GO:0035999">
    <property type="term" value="P:tetrahydrofolate interconversion"/>
    <property type="evidence" value="ECO:0007669"/>
    <property type="project" value="UniProtKB-UniPathway"/>
</dbReference>
<evidence type="ECO:0000256" key="24">
    <source>
        <dbReference type="ARBA" id="ARBA00073741"/>
    </source>
</evidence>
<feature type="region of interest" description="Disordered" evidence="26">
    <location>
        <begin position="400"/>
        <end position="430"/>
    </location>
</feature>
<evidence type="ECO:0000256" key="26">
    <source>
        <dbReference type="SAM" id="MobiDB-lite"/>
    </source>
</evidence>
<dbReference type="InterPro" id="IPR044492">
    <property type="entry name" value="P_typ_ATPase_HD_dom"/>
</dbReference>
<dbReference type="InterPro" id="IPR023299">
    <property type="entry name" value="ATPase_P-typ_cyto_dom_N"/>
</dbReference>
<dbReference type="GO" id="GO:0009089">
    <property type="term" value="P:lysine biosynthetic process via diaminopimelate"/>
    <property type="evidence" value="ECO:0007669"/>
    <property type="project" value="UniProtKB-UniPathway"/>
</dbReference>
<comment type="catalytic activity">
    <reaction evidence="21">
        <text>Ca(2+)(in) + ATP + H2O = Ca(2+)(out) + ADP + phosphate + H(+)</text>
        <dbReference type="Rhea" id="RHEA:18105"/>
        <dbReference type="ChEBI" id="CHEBI:15377"/>
        <dbReference type="ChEBI" id="CHEBI:15378"/>
        <dbReference type="ChEBI" id="CHEBI:29108"/>
        <dbReference type="ChEBI" id="CHEBI:30616"/>
        <dbReference type="ChEBI" id="CHEBI:43474"/>
        <dbReference type="ChEBI" id="CHEBI:456216"/>
        <dbReference type="EC" id="7.2.2.10"/>
    </reaction>
</comment>
<dbReference type="GO" id="GO:0008554">
    <property type="term" value="F:P-type sodium transporter activity"/>
    <property type="evidence" value="ECO:0007669"/>
    <property type="project" value="UniProtKB-EC"/>
</dbReference>
<feature type="transmembrane region" description="Helical" evidence="27">
    <location>
        <begin position="83"/>
        <end position="99"/>
    </location>
</feature>
<evidence type="ECO:0000256" key="14">
    <source>
        <dbReference type="ARBA" id="ARBA00022967"/>
    </source>
</evidence>
<dbReference type="Proteomes" id="UP000702964">
    <property type="component" value="Unassembled WGS sequence"/>
</dbReference>
<dbReference type="FunFam" id="1.20.1110.10:FF:000065">
    <property type="entry name" value="Sarcoplasmic/endoplasmic reticulum calcium ATPase 1"/>
    <property type="match status" value="1"/>
</dbReference>
<dbReference type="InterPro" id="IPR001757">
    <property type="entry name" value="P_typ_ATPase"/>
</dbReference>
<dbReference type="Gene3D" id="3.20.20.330">
    <property type="entry name" value="Homocysteine-binding-like domain"/>
    <property type="match status" value="1"/>
</dbReference>
<evidence type="ECO:0000256" key="19">
    <source>
        <dbReference type="ARBA" id="ARBA00023201"/>
    </source>
</evidence>
<dbReference type="Pfam" id="PF01678">
    <property type="entry name" value="DAP_epimerase"/>
    <property type="match status" value="2"/>
</dbReference>
<evidence type="ECO:0000256" key="18">
    <source>
        <dbReference type="ARBA" id="ARBA00023136"/>
    </source>
</evidence>
<reference evidence="29" key="2">
    <citation type="submission" date="2020-02" db="EMBL/GenBank/DDBJ databases">
        <authorList>
            <person name="Studholme D.J."/>
        </authorList>
    </citation>
    <scope>NUCLEOTIDE SEQUENCE</scope>
    <source>
        <strain evidence="29">00238/432</strain>
    </source>
</reference>
<keyword evidence="6" id="KW-0285">Flavoprotein</keyword>
<keyword evidence="10" id="KW-0547">Nucleotide-binding</keyword>
<evidence type="ECO:0000256" key="9">
    <source>
        <dbReference type="ARBA" id="ARBA00022723"/>
    </source>
</evidence>
<comment type="pathway">
    <text evidence="3">One-carbon metabolism; tetrahydrofolate interconversion.</text>
</comment>
<feature type="domain" description="Hcy-binding" evidence="28">
    <location>
        <begin position="1165"/>
        <end position="1448"/>
    </location>
</feature>
<evidence type="ECO:0000256" key="8">
    <source>
        <dbReference type="ARBA" id="ARBA00022692"/>
    </source>
</evidence>
<dbReference type="FunFam" id="3.40.50.1000:FF:000001">
    <property type="entry name" value="Phospholipid-transporting ATPase IC"/>
    <property type="match status" value="1"/>
</dbReference>
<keyword evidence="12" id="KW-0067">ATP-binding</keyword>
<evidence type="ECO:0000256" key="21">
    <source>
        <dbReference type="ARBA" id="ARBA00048694"/>
    </source>
</evidence>
<comment type="catalytic activity">
    <reaction evidence="22">
        <text>Na(+)(in) + ATP + H2O = Na(+)(out) + ADP + phosphate + H(+)</text>
        <dbReference type="Rhea" id="RHEA:14633"/>
        <dbReference type="ChEBI" id="CHEBI:15377"/>
        <dbReference type="ChEBI" id="CHEBI:15378"/>
        <dbReference type="ChEBI" id="CHEBI:29101"/>
        <dbReference type="ChEBI" id="CHEBI:30616"/>
        <dbReference type="ChEBI" id="CHEBI:43474"/>
        <dbReference type="ChEBI" id="CHEBI:456216"/>
        <dbReference type="EC" id="7.2.2.3"/>
    </reaction>
    <physiologicalReaction direction="left-to-right" evidence="22">
        <dbReference type="Rhea" id="RHEA:14634"/>
    </physiologicalReaction>
</comment>
<dbReference type="PROSITE" id="PS50970">
    <property type="entry name" value="HCY"/>
    <property type="match status" value="1"/>
</dbReference>
<dbReference type="PANTHER" id="PTHR43294:SF21">
    <property type="entry name" value="CATION TRANSPORTING ATPASE"/>
    <property type="match status" value="1"/>
</dbReference>
<dbReference type="HAMAP" id="MF_00197">
    <property type="entry name" value="DAP_epimerase"/>
    <property type="match status" value="1"/>
</dbReference>
<dbReference type="Pfam" id="PF00689">
    <property type="entry name" value="Cation_ATPase_C"/>
    <property type="match status" value="1"/>
</dbReference>
<proteinExistence type="inferred from homology"/>
<evidence type="ECO:0000256" key="1">
    <source>
        <dbReference type="ARBA" id="ARBA00001974"/>
    </source>
</evidence>
<feature type="transmembrane region" description="Helical" evidence="27">
    <location>
        <begin position="763"/>
        <end position="783"/>
    </location>
</feature>
<dbReference type="InterPro" id="IPR050510">
    <property type="entry name" value="Cation_transp_ATPase_P-type"/>
</dbReference>
<dbReference type="EC" id="7.2.2.3" evidence="20"/>
<dbReference type="SUPFAM" id="SSF81665">
    <property type="entry name" value="Calcium ATPase, transmembrane domain M"/>
    <property type="match status" value="1"/>
</dbReference>
<evidence type="ECO:0000256" key="3">
    <source>
        <dbReference type="ARBA" id="ARBA00004777"/>
    </source>
</evidence>
<dbReference type="InterPro" id="IPR018510">
    <property type="entry name" value="DAP_epimerase_AS"/>
</dbReference>
<dbReference type="Gene3D" id="3.40.1110.10">
    <property type="entry name" value="Calcium-transporting ATPase, cytoplasmic domain N"/>
    <property type="match status" value="1"/>
</dbReference>
<dbReference type="GO" id="GO:0008837">
    <property type="term" value="F:diaminopimelate epimerase activity"/>
    <property type="evidence" value="ECO:0007669"/>
    <property type="project" value="InterPro"/>
</dbReference>
<dbReference type="Pfam" id="PF00122">
    <property type="entry name" value="E1-E2_ATPase"/>
    <property type="match status" value="1"/>
</dbReference>
<dbReference type="SFLD" id="SFLDG00002">
    <property type="entry name" value="C1.7:_P-type_atpase_like"/>
    <property type="match status" value="1"/>
</dbReference>
<dbReference type="GO" id="GO:0006555">
    <property type="term" value="P:methionine metabolic process"/>
    <property type="evidence" value="ECO:0007669"/>
    <property type="project" value="InterPro"/>
</dbReference>
<dbReference type="InterPro" id="IPR023298">
    <property type="entry name" value="ATPase_P-typ_TM_dom_sf"/>
</dbReference>
<dbReference type="Gene3D" id="3.10.310.10">
    <property type="entry name" value="Diaminopimelate Epimerase, Chain A, domain 1"/>
    <property type="match status" value="2"/>
</dbReference>
<keyword evidence="17" id="KW-0915">Sodium</keyword>
<evidence type="ECO:0000313" key="29">
    <source>
        <dbReference type="EMBL" id="KAF4325246.1"/>
    </source>
</evidence>
<dbReference type="InterPro" id="IPR029041">
    <property type="entry name" value="FAD-linked_oxidoreductase-like"/>
</dbReference>
<dbReference type="SMART" id="SM00831">
    <property type="entry name" value="Cation_ATPase_N"/>
    <property type="match status" value="1"/>
</dbReference>
<dbReference type="InterPro" id="IPR008250">
    <property type="entry name" value="ATPase_P-typ_transduc_dom_A_sf"/>
</dbReference>
<protein>
    <recommendedName>
        <fullName evidence="23">P-type sodium-transporting ATPase4</fullName>
        <ecNumber evidence="20">7.2.2.3</ecNumber>
    </recommendedName>
    <alternativeName>
        <fullName evidence="24">Sodium/potassium exporting P-type ATPase 1</fullName>
    </alternativeName>
</protein>
<dbReference type="GO" id="GO:0032259">
    <property type="term" value="P:methylation"/>
    <property type="evidence" value="ECO:0007669"/>
    <property type="project" value="UniProtKB-KW"/>
</dbReference>
<evidence type="ECO:0000256" key="27">
    <source>
        <dbReference type="SAM" id="Phobius"/>
    </source>
</evidence>
<evidence type="ECO:0000256" key="6">
    <source>
        <dbReference type="ARBA" id="ARBA00022630"/>
    </source>
</evidence>
<dbReference type="SUPFAM" id="SSF81660">
    <property type="entry name" value="Metal cation-transporting ATPase, ATP-binding domain N"/>
    <property type="match status" value="1"/>
</dbReference>
<evidence type="ECO:0000256" key="2">
    <source>
        <dbReference type="ARBA" id="ARBA00004651"/>
    </source>
</evidence>
<dbReference type="Pfam" id="PF02574">
    <property type="entry name" value="S-methyl_trans"/>
    <property type="match status" value="1"/>
</dbReference>
<keyword evidence="19" id="KW-0813">Transport</keyword>
<dbReference type="SUPFAM" id="SSF54506">
    <property type="entry name" value="Diaminopimelate epimerase-like"/>
    <property type="match status" value="2"/>
</dbReference>
<dbReference type="SUPFAM" id="SSF56784">
    <property type="entry name" value="HAD-like"/>
    <property type="match status" value="1"/>
</dbReference>
<dbReference type="InterPro" id="IPR059000">
    <property type="entry name" value="ATPase_P-type_domA"/>
</dbReference>
<dbReference type="Pfam" id="PF03755">
    <property type="entry name" value="YicC-like_N"/>
    <property type="match status" value="1"/>
</dbReference>
<dbReference type="InterPro" id="IPR006068">
    <property type="entry name" value="ATPase_P-typ_cation-transptr_C"/>
</dbReference>
<dbReference type="SFLD" id="SFLDF00027">
    <property type="entry name" value="p-type_atpase"/>
    <property type="match status" value="1"/>
</dbReference>
<keyword evidence="15 27" id="KW-1133">Transmembrane helix</keyword>
<keyword evidence="5 25" id="KW-0489">Methyltransferase</keyword>
<dbReference type="Gene3D" id="3.20.20.220">
    <property type="match status" value="1"/>
</dbReference>
<keyword evidence="14" id="KW-1278">Translocase</keyword>
<keyword evidence="13" id="KW-0460">Magnesium</keyword>
<dbReference type="GO" id="GO:0005524">
    <property type="term" value="F:ATP binding"/>
    <property type="evidence" value="ECO:0007669"/>
    <property type="project" value="UniProtKB-KW"/>
</dbReference>
<dbReference type="Pfam" id="PF13246">
    <property type="entry name" value="Cation_ATPase"/>
    <property type="match status" value="1"/>
</dbReference>
<dbReference type="GO" id="GO:0005737">
    <property type="term" value="C:cytoplasm"/>
    <property type="evidence" value="ECO:0007669"/>
    <property type="project" value="InterPro"/>
</dbReference>
<reference evidence="29" key="1">
    <citation type="journal article" date="2015" name="Genom Data">
        <title>Draft genome sequences of Phytophthora kernoviae and Phytophthora ramorum lineage EU2 from Scotland.</title>
        <authorList>
            <person name="Sambles C."/>
            <person name="Schlenzig A."/>
            <person name="O'Neill P."/>
            <person name="Grant M."/>
            <person name="Studholme D.J."/>
        </authorList>
    </citation>
    <scope>NUCLEOTIDE SEQUENCE</scope>
    <source>
        <strain evidence="29">00238/432</strain>
    </source>
</reference>
<keyword evidence="4" id="KW-1003">Cell membrane</keyword>
<dbReference type="GO" id="GO:0140352">
    <property type="term" value="P:export from cell"/>
    <property type="evidence" value="ECO:0007669"/>
    <property type="project" value="UniProtKB-ARBA"/>
</dbReference>
<keyword evidence="18 27" id="KW-0472">Membrane</keyword>
<dbReference type="PANTHER" id="PTHR43294">
    <property type="entry name" value="SODIUM/POTASSIUM-TRANSPORTING ATPASE SUBUNIT ALPHA"/>
    <property type="match status" value="1"/>
</dbReference>
<organism evidence="29 30">
    <name type="scientific">Phytophthora kernoviae 00238/432</name>
    <dbReference type="NCBI Taxonomy" id="1284355"/>
    <lineage>
        <taxon>Eukaryota</taxon>
        <taxon>Sar</taxon>
        <taxon>Stramenopiles</taxon>
        <taxon>Oomycota</taxon>
        <taxon>Peronosporomycetes</taxon>
        <taxon>Peronosporales</taxon>
        <taxon>Peronosporaceae</taxon>
        <taxon>Phytophthora</taxon>
    </lineage>
</organism>
<feature type="transmembrane region" description="Helical" evidence="27">
    <location>
        <begin position="247"/>
        <end position="267"/>
    </location>
</feature>
<keyword evidence="8 27" id="KW-0812">Transmembrane</keyword>
<comment type="cofactor">
    <cofactor evidence="25">
        <name>Zn(2+)</name>
        <dbReference type="ChEBI" id="CHEBI:29105"/>
    </cofactor>
</comment>
<evidence type="ECO:0000256" key="17">
    <source>
        <dbReference type="ARBA" id="ARBA00023053"/>
    </source>
</evidence>
<dbReference type="PRINTS" id="PR00120">
    <property type="entry name" value="HATPASE"/>
</dbReference>
<feature type="transmembrane region" description="Helical" evidence="27">
    <location>
        <begin position="273"/>
        <end position="299"/>
    </location>
</feature>
<feature type="transmembrane region" description="Helical" evidence="27">
    <location>
        <begin position="731"/>
        <end position="751"/>
    </location>
</feature>
<dbReference type="InterPro" id="IPR036589">
    <property type="entry name" value="HCY_dom_sf"/>
</dbReference>
<evidence type="ECO:0000256" key="22">
    <source>
        <dbReference type="ARBA" id="ARBA00049499"/>
    </source>
</evidence>
<feature type="transmembrane region" description="Helical" evidence="27">
    <location>
        <begin position="837"/>
        <end position="854"/>
    </location>
</feature>
<dbReference type="EMBL" id="AOFI03000007">
    <property type="protein sequence ID" value="KAF4325246.1"/>
    <property type="molecule type" value="Genomic_DNA"/>
</dbReference>
<dbReference type="InterPro" id="IPR004014">
    <property type="entry name" value="ATPase_P-typ_cation-transptr_N"/>
</dbReference>
<dbReference type="Pfam" id="PF02219">
    <property type="entry name" value="MTHFR"/>
    <property type="match status" value="1"/>
</dbReference>
<dbReference type="UniPathway" id="UPA00034">
    <property type="reaction ID" value="UER00025"/>
</dbReference>
<keyword evidence="19" id="KW-0739">Sodium transport</keyword>
<keyword evidence="7 25" id="KW-0808">Transferase</keyword>
<feature type="transmembrane region" description="Helical" evidence="27">
    <location>
        <begin position="875"/>
        <end position="892"/>
    </location>
</feature>
<dbReference type="SUPFAM" id="SSF81653">
    <property type="entry name" value="Calcium ATPase, transduction domain A"/>
    <property type="match status" value="1"/>
</dbReference>
<keyword evidence="9 25" id="KW-0479">Metal-binding</keyword>
<dbReference type="GO" id="GO:0005886">
    <property type="term" value="C:plasma membrane"/>
    <property type="evidence" value="ECO:0007669"/>
    <property type="project" value="UniProtKB-SubCell"/>
</dbReference>
<dbReference type="GO" id="GO:0046872">
    <property type="term" value="F:metal ion binding"/>
    <property type="evidence" value="ECO:0007669"/>
    <property type="project" value="UniProtKB-KW"/>
</dbReference>
<evidence type="ECO:0000256" key="25">
    <source>
        <dbReference type="PROSITE-ProRule" id="PRU00333"/>
    </source>
</evidence>
<comment type="cofactor">
    <cofactor evidence="1">
        <name>FAD</name>
        <dbReference type="ChEBI" id="CHEBI:57692"/>
    </cofactor>
</comment>
<dbReference type="SFLD" id="SFLDS00003">
    <property type="entry name" value="Haloacid_Dehalogenase"/>
    <property type="match status" value="1"/>
</dbReference>
<evidence type="ECO:0000256" key="15">
    <source>
        <dbReference type="ARBA" id="ARBA00022989"/>
    </source>
</evidence>
<gene>
    <name evidence="29" type="ORF">G195_001343</name>
</gene>
<dbReference type="InterPro" id="IPR003726">
    <property type="entry name" value="HCY_dom"/>
</dbReference>
<dbReference type="GO" id="GO:0008168">
    <property type="term" value="F:methyltransferase activity"/>
    <property type="evidence" value="ECO:0007669"/>
    <property type="project" value="UniProtKB-UniRule"/>
</dbReference>
<dbReference type="CDD" id="cd02089">
    <property type="entry name" value="P-type_ATPase_Ca_prok"/>
    <property type="match status" value="1"/>
</dbReference>
<keyword evidence="16" id="KW-0560">Oxidoreductase</keyword>
<dbReference type="CDD" id="cd00537">
    <property type="entry name" value="MTHFR"/>
    <property type="match status" value="1"/>
</dbReference>
<dbReference type="UniPathway" id="UPA00193"/>
<sequence length="2007" mass="219952">MEHTKWHQLSVEELRNTLGVSLEDGLTEETATEKRKAAGSNELSEGKRISPITLLLNQFKDFMVLVLMGATLVSGLLGEYLDAVTIVAIIVLNAILGFVQEFRAERSLRALKQLSAPLAKVLRSGQEVHLAAKLLVPGDVVLVESGDRIPADVRWLSTNSLDVEESALTGESVPVSKHCHPIAADDVPLGDQKNIGFMGTMVTRGTAKGVVVRTGMGTEMGKIADLIQNTEEQETPLQHRLEQLGKILIFVALGLTVMVVVAGILHGQPAVGMFLAGVSLAVAAIPEGLPAIVTIALALGVQRMIKRKAIVRKLPSVETLGCASVICSDKTGTLTQNKMTVTDVWLEGRSIKVTGDGYAPEGQMLENGRTLELKSDQTLRRMLQISALCNNASIIESIADDTPNKKKGKESKKDSKHDKHDSKKEHKKEMVKEDSVVWELKGDPTEGALVTLASKMGLTPAGLKELYAREQEFPFDSDRKRMSVLVHHQGGRMIYTKGAPDVLIGHCSYILWEGNVVPFTGTLRQKVMAANESMAGAALRVLGMAYRDVRPEEKVENEHGAENQLVFVGLAGMIDPPRREARDAIATCRRAGIRTVMITGDHGTTAEAIAQQLGILPRGGSSLSGQQLAGMTDEQLDKQVEGIYVFSRVSPEHKLRIVKSLQRKGHVVAMTGDGVNDAPAIKAADIGIAMGITGTDVTKEASALILSDDNFSTIVAAIEEGRNIYENIRKFIRYLLASNVGEILTMFFAMMMGLPLPLVPIQILWVNLVTDGLPAMALGVDQPEKDLMEHKPRGSKENIFARRLGWKIVSRGVLIGLCTLGAFWLTLQAAPDQPGQLIKAQSVAFATLVLAQLIHVFDCRSSRSIFHRNPLQNKYLVFAVISSIVLMLAVMYVEPLQPIFKTVPLGMREWAISIVAAGIPTFLMGIGSVWGGRRNRRRMGPERFLPADAAELAVKWCNRFFGIGADGLVYILPSEKADFQMRIMNSDGSEAEQCGNAIRCVSKYVYDHGHVTQEQITIETIGAGVQPVSLNIRDGKVETVRVDMGEPILNGLQVPTTVDANPVVDHSIEANGQEFKFTAVSMGNPHAVIYVDDAVNFDLSTWGPLLEVHPMFPKKINVEFATVRDRGYVDMRVWERGAGPTLACGTGACATLYEMISQAGGKGMKADLRSVMQERVLIGDGAMGTFLYQMGFPVGISYEELNLISPEVVADVHRRYRDAGTEIHETNTYSANYDKLSKFGLESKVEDVNRAGVRIAKEVAGANGYVLGAVGSIRGGKRTNVSTSELKRFYQQQIFALLDEGVDGILLETFYDIEEMDIALLQARKLSDLPVIGQFAVEDVGHTLDGYTMPEAFRIMREQGADVIGFNCRSGPNGIMRAMETVSGRIGIPMSVYPNAGAADYVDGQFRYGASPEYFGQTAVQFADLGARIIGGCCGTTPDHISAIAKALVEYTPVPILEPDPSESKPRIILHENVDERSGRGGQPTIVDLVKQRHTVIVELDPPRDLDIAKFMKGAETLKAAGADALTLADNSLAVTRMSNMALGHLVQDRTGLRPLVHIACRDRNLIGTQSHMMGFDALGINHVLAVTGDPARFGDLPGSSSVYDLTSFEIIRMIKQLNDGVSFSGKPLKQKAGFVIGAAFNPNVKHLDKAVQRLEKKIASGADYIMTQPIYDPELIVAMHEATKHLEVPIFVGVMPLASGRNAEYLHNEVPGIQLSDEVRSRMAGLEGEEGRAMGVKIAKELLDVATAHFKGIYLMTPFMFYSMTAELTQYVWEKSEHQYQALPAVLNEQAVRAYLQAAEQLESRYGMQGKPSIMDMLALPEVMFHSDGTSSLPEEQKDEWERVLQQGLEEALSGLEQMRAREGLHLASDLERRISRLESLHTEMLDLAPTVVSDHRNKLRQRLTEMQEEGSFPFDEHKLGMEIAMFADRSNIEEELTRLLSHFGQSRELLKSDEPVGRKLDFLIQEMNREVNTIGSKANHLALVNRVVEMKAELEKIREQAANIE</sequence>
<dbReference type="FunFam" id="2.70.150.10:FF:000016">
    <property type="entry name" value="Calcium-transporting P-type ATPase putative"/>
    <property type="match status" value="1"/>
</dbReference>
<dbReference type="InterPro" id="IPR003171">
    <property type="entry name" value="Mehydrof_redctse-like"/>
</dbReference>
<evidence type="ECO:0000256" key="11">
    <source>
        <dbReference type="ARBA" id="ARBA00022827"/>
    </source>
</evidence>
<feature type="binding site" evidence="25">
    <location>
        <position position="1433"/>
    </location>
    <ligand>
        <name>Zn(2+)</name>
        <dbReference type="ChEBI" id="CHEBI:29105"/>
    </ligand>
</feature>
<dbReference type="InterPro" id="IPR013527">
    <property type="entry name" value="YicC-like_N"/>
</dbReference>
<dbReference type="InterPro" id="IPR023214">
    <property type="entry name" value="HAD_sf"/>
</dbReference>
<dbReference type="Pfam" id="PF08340">
    <property type="entry name" value="YicC-like_C"/>
    <property type="match status" value="1"/>
</dbReference>
<evidence type="ECO:0000256" key="5">
    <source>
        <dbReference type="ARBA" id="ARBA00022603"/>
    </source>
</evidence>
<accession>A0A8J4SH89</accession>
<dbReference type="PRINTS" id="PR00119">
    <property type="entry name" value="CATATPASE"/>
</dbReference>
<evidence type="ECO:0000313" key="30">
    <source>
        <dbReference type="Proteomes" id="UP000702964"/>
    </source>
</evidence>
<dbReference type="FunFam" id="3.40.50.1000:FF:000028">
    <property type="entry name" value="Calcium-transporting P-type ATPase, putative"/>
    <property type="match status" value="1"/>
</dbReference>
<dbReference type="SUPFAM" id="SSF82282">
    <property type="entry name" value="Homocysteine S-methyltransferase"/>
    <property type="match status" value="1"/>
</dbReference>
<dbReference type="InterPro" id="IPR001653">
    <property type="entry name" value="DAP_epimerase_DapF"/>
</dbReference>
<dbReference type="GO" id="GO:0016887">
    <property type="term" value="F:ATP hydrolysis activity"/>
    <property type="evidence" value="ECO:0007669"/>
    <property type="project" value="InterPro"/>
</dbReference>
<dbReference type="Gene3D" id="3.40.50.1000">
    <property type="entry name" value="HAD superfamily/HAD-like"/>
    <property type="match status" value="1"/>
</dbReference>
<dbReference type="NCBIfam" id="TIGR01494">
    <property type="entry name" value="ATPase_P-type"/>
    <property type="match status" value="2"/>
</dbReference>
<evidence type="ECO:0000256" key="16">
    <source>
        <dbReference type="ARBA" id="ARBA00023002"/>
    </source>
</evidence>
<dbReference type="InterPro" id="IPR036412">
    <property type="entry name" value="HAD-like_sf"/>
</dbReference>
<dbReference type="InterPro" id="IPR018303">
    <property type="entry name" value="ATPase_P-typ_P_site"/>
</dbReference>
<evidence type="ECO:0000256" key="7">
    <source>
        <dbReference type="ARBA" id="ARBA00022679"/>
    </source>
</evidence>
<evidence type="ECO:0000259" key="28">
    <source>
        <dbReference type="PROSITE" id="PS50970"/>
    </source>
</evidence>
<feature type="binding site" evidence="25">
    <location>
        <position position="1434"/>
    </location>
    <ligand>
        <name>Zn(2+)</name>
        <dbReference type="ChEBI" id="CHEBI:29105"/>
    </ligand>
</feature>
<dbReference type="Gene3D" id="2.70.150.10">
    <property type="entry name" value="Calcium-transporting ATPase, cytoplasmic transduction domain A"/>
    <property type="match status" value="1"/>
</dbReference>
<dbReference type="NCBIfam" id="TIGR00652">
    <property type="entry name" value="DapF"/>
    <property type="match status" value="1"/>
</dbReference>
<comment type="subcellular location">
    <subcellularLocation>
        <location evidence="2">Cell membrane</location>
        <topology evidence="2">Multi-pass membrane protein</topology>
    </subcellularLocation>
</comment>
<feature type="binding site" evidence="25">
    <location>
        <position position="1368"/>
    </location>
    <ligand>
        <name>Zn(2+)</name>
        <dbReference type="ChEBI" id="CHEBI:29105"/>
    </ligand>
</feature>
<evidence type="ECO:0000256" key="13">
    <source>
        <dbReference type="ARBA" id="ARBA00022842"/>
    </source>
</evidence>
<feature type="transmembrane region" description="Helical" evidence="27">
    <location>
        <begin position="804"/>
        <end position="825"/>
    </location>
</feature>
<dbReference type="PROSITE" id="PS01326">
    <property type="entry name" value="DAP_EPIMERASE"/>
    <property type="match status" value="1"/>
</dbReference>
<dbReference type="SUPFAM" id="SSF51730">
    <property type="entry name" value="FAD-linked oxidoreductase"/>
    <property type="match status" value="1"/>
</dbReference>
<feature type="transmembrane region" description="Helical" evidence="27">
    <location>
        <begin position="912"/>
        <end position="931"/>
    </location>
</feature>
<evidence type="ECO:0000256" key="10">
    <source>
        <dbReference type="ARBA" id="ARBA00022741"/>
    </source>
</evidence>
<keyword evidence="11" id="KW-0274">FAD</keyword>
<dbReference type="GO" id="GO:0005388">
    <property type="term" value="F:P-type calcium transporter activity"/>
    <property type="evidence" value="ECO:0007669"/>
    <property type="project" value="UniProtKB-EC"/>
</dbReference>
<dbReference type="GO" id="GO:0004489">
    <property type="term" value="F:methylenetetrahydrofolate reductase [NAD(P)H] activity"/>
    <property type="evidence" value="ECO:0007669"/>
    <property type="project" value="InterPro"/>
</dbReference>
<dbReference type="NCBIfam" id="NF006396">
    <property type="entry name" value="PRK08645.1"/>
    <property type="match status" value="1"/>
</dbReference>
<dbReference type="PROSITE" id="PS00154">
    <property type="entry name" value="ATPASE_E1_E2"/>
    <property type="match status" value="1"/>
</dbReference>
<evidence type="ECO:0000256" key="12">
    <source>
        <dbReference type="ARBA" id="ARBA00022840"/>
    </source>
</evidence>
<name>A0A8J4SH89_9STRA</name>